<comment type="pathway">
    <text evidence="2 8">Amino-acid biosynthesis; L-tryptophan biosynthesis; L-tryptophan from chorismate: step 4/5.</text>
</comment>
<protein>
    <recommendedName>
        <fullName evidence="8">Indole-3-glycerol phosphate synthase</fullName>
        <shortName evidence="8">IGPS</shortName>
        <ecNumber evidence="8">4.1.1.48</ecNumber>
    </recommendedName>
</protein>
<evidence type="ECO:0000256" key="6">
    <source>
        <dbReference type="ARBA" id="ARBA00023141"/>
    </source>
</evidence>
<evidence type="ECO:0000256" key="3">
    <source>
        <dbReference type="ARBA" id="ARBA00022605"/>
    </source>
</evidence>
<evidence type="ECO:0000256" key="4">
    <source>
        <dbReference type="ARBA" id="ARBA00022793"/>
    </source>
</evidence>
<dbReference type="InterPro" id="IPR001468">
    <property type="entry name" value="Indole-3-GlycerolPSynthase_CS"/>
</dbReference>
<keyword evidence="3 8" id="KW-0028">Amino-acid biosynthesis</keyword>
<keyword evidence="4 8" id="KW-0210">Decarboxylase</keyword>
<proteinExistence type="inferred from homology"/>
<dbReference type="SUPFAM" id="SSF51366">
    <property type="entry name" value="Ribulose-phoshate binding barrel"/>
    <property type="match status" value="1"/>
</dbReference>
<evidence type="ECO:0000313" key="11">
    <source>
        <dbReference type="Proteomes" id="UP001232973"/>
    </source>
</evidence>
<dbReference type="PROSITE" id="PS00614">
    <property type="entry name" value="IGPS"/>
    <property type="match status" value="1"/>
</dbReference>
<dbReference type="Proteomes" id="UP001232973">
    <property type="component" value="Unassembled WGS sequence"/>
</dbReference>
<dbReference type="CDD" id="cd00331">
    <property type="entry name" value="IGPS"/>
    <property type="match status" value="1"/>
</dbReference>
<evidence type="ECO:0000256" key="1">
    <source>
        <dbReference type="ARBA" id="ARBA00001633"/>
    </source>
</evidence>
<keyword evidence="7 8" id="KW-0456">Lyase</keyword>
<feature type="domain" description="Indole-3-glycerol phosphate synthase" evidence="9">
    <location>
        <begin position="5"/>
        <end position="250"/>
    </location>
</feature>
<dbReference type="NCBIfam" id="NF001377">
    <property type="entry name" value="PRK00278.2-4"/>
    <property type="match status" value="1"/>
</dbReference>
<dbReference type="EC" id="4.1.1.48" evidence="8"/>
<dbReference type="RefSeq" id="WP_274455946.1">
    <property type="nucleotide sequence ID" value="NZ_CP067097.1"/>
</dbReference>
<keyword evidence="6 8" id="KW-0057">Aromatic amino acid biosynthesis</keyword>
<organism evidence="10 11">
    <name type="scientific">Alicyclobacillus cycloheptanicus</name>
    <dbReference type="NCBI Taxonomy" id="1457"/>
    <lineage>
        <taxon>Bacteria</taxon>
        <taxon>Bacillati</taxon>
        <taxon>Bacillota</taxon>
        <taxon>Bacilli</taxon>
        <taxon>Bacillales</taxon>
        <taxon>Alicyclobacillaceae</taxon>
        <taxon>Alicyclobacillus</taxon>
    </lineage>
</organism>
<comment type="catalytic activity">
    <reaction evidence="1 8">
        <text>1-(2-carboxyphenylamino)-1-deoxy-D-ribulose 5-phosphate + H(+) = (1S,2R)-1-C-(indol-3-yl)glycerol 3-phosphate + CO2 + H2O</text>
        <dbReference type="Rhea" id="RHEA:23476"/>
        <dbReference type="ChEBI" id="CHEBI:15377"/>
        <dbReference type="ChEBI" id="CHEBI:15378"/>
        <dbReference type="ChEBI" id="CHEBI:16526"/>
        <dbReference type="ChEBI" id="CHEBI:58613"/>
        <dbReference type="ChEBI" id="CHEBI:58866"/>
        <dbReference type="EC" id="4.1.1.48"/>
    </reaction>
</comment>
<dbReference type="PANTHER" id="PTHR22854:SF2">
    <property type="entry name" value="INDOLE-3-GLYCEROL-PHOSPHATE SYNTHASE"/>
    <property type="match status" value="1"/>
</dbReference>
<dbReference type="PANTHER" id="PTHR22854">
    <property type="entry name" value="TRYPTOPHAN BIOSYNTHESIS PROTEIN"/>
    <property type="match status" value="1"/>
</dbReference>
<evidence type="ECO:0000256" key="8">
    <source>
        <dbReference type="HAMAP-Rule" id="MF_00134"/>
    </source>
</evidence>
<dbReference type="Gene3D" id="3.20.20.70">
    <property type="entry name" value="Aldolase class I"/>
    <property type="match status" value="1"/>
</dbReference>
<dbReference type="EMBL" id="JAUSTP010000001">
    <property type="protein sequence ID" value="MDQ0188546.1"/>
    <property type="molecule type" value="Genomic_DNA"/>
</dbReference>
<dbReference type="InterPro" id="IPR013798">
    <property type="entry name" value="Indole-3-glycerol_P_synth_dom"/>
</dbReference>
<dbReference type="InterPro" id="IPR045186">
    <property type="entry name" value="Indole-3-glycerol_P_synth"/>
</dbReference>
<gene>
    <name evidence="8" type="primary">trpC</name>
    <name evidence="10" type="ORF">J2S03_000350</name>
</gene>
<name>A0ABT9XE17_9BACL</name>
<dbReference type="InterPro" id="IPR011060">
    <property type="entry name" value="RibuloseP-bd_barrel"/>
</dbReference>
<keyword evidence="11" id="KW-1185">Reference proteome</keyword>
<evidence type="ECO:0000256" key="5">
    <source>
        <dbReference type="ARBA" id="ARBA00022822"/>
    </source>
</evidence>
<accession>A0ABT9XE17</accession>
<dbReference type="GO" id="GO:0004425">
    <property type="term" value="F:indole-3-glycerol-phosphate synthase activity"/>
    <property type="evidence" value="ECO:0007669"/>
    <property type="project" value="UniProtKB-EC"/>
</dbReference>
<comment type="caution">
    <text evidence="10">The sequence shown here is derived from an EMBL/GenBank/DDBJ whole genome shotgun (WGS) entry which is preliminary data.</text>
</comment>
<dbReference type="Pfam" id="PF00218">
    <property type="entry name" value="IGPS"/>
    <property type="match status" value="1"/>
</dbReference>
<evidence type="ECO:0000313" key="10">
    <source>
        <dbReference type="EMBL" id="MDQ0188546.1"/>
    </source>
</evidence>
<keyword evidence="5 8" id="KW-0822">Tryptophan biosynthesis</keyword>
<dbReference type="HAMAP" id="MF_00134_B">
    <property type="entry name" value="IGPS_B"/>
    <property type="match status" value="1"/>
</dbReference>
<dbReference type="HAMAP" id="MF_00134_A">
    <property type="entry name" value="IGPS_A"/>
    <property type="match status" value="1"/>
</dbReference>
<evidence type="ECO:0000256" key="2">
    <source>
        <dbReference type="ARBA" id="ARBA00004696"/>
    </source>
</evidence>
<evidence type="ECO:0000256" key="7">
    <source>
        <dbReference type="ARBA" id="ARBA00023239"/>
    </source>
</evidence>
<sequence length="263" mass="28217">MTTFLERILETKHAEVERLLASGRPDAAQLAELPPTRGFAKHLSDNERLSVIAEVKQASPSKGLITTDFRPVETACTYAEGGARAISVLTDETYFRGSLDDLKNIRRAVGVPVLRKDFIIHEAQIDEARAAGADAILLIVAALRRDRLISLSKYAQGLGLDVLVEIHGLDELDSALAASPSVLGVNNRDLRTFEVSLETTEKVAEAMPPGLPFIAESGVHTAADAARLAACGACGILVGESLMRCESPQARANLLSDLQVLRP</sequence>
<comment type="similarity">
    <text evidence="8">Belongs to the TrpC family.</text>
</comment>
<dbReference type="InterPro" id="IPR013785">
    <property type="entry name" value="Aldolase_TIM"/>
</dbReference>
<reference evidence="10 11" key="1">
    <citation type="submission" date="2023-07" db="EMBL/GenBank/DDBJ databases">
        <title>Genomic Encyclopedia of Type Strains, Phase IV (KMG-IV): sequencing the most valuable type-strain genomes for metagenomic binning, comparative biology and taxonomic classification.</title>
        <authorList>
            <person name="Goeker M."/>
        </authorList>
    </citation>
    <scope>NUCLEOTIDE SEQUENCE [LARGE SCALE GENOMIC DNA]</scope>
    <source>
        <strain evidence="10 11">DSM 4006</strain>
    </source>
</reference>
<evidence type="ECO:0000259" key="9">
    <source>
        <dbReference type="Pfam" id="PF00218"/>
    </source>
</evidence>